<dbReference type="AlphaFoldDB" id="H1DDZ1"/>
<accession>H1DDZ1</accession>
<evidence type="ECO:0000313" key="2">
    <source>
        <dbReference type="EMBL" id="EHP50788.1"/>
    </source>
</evidence>
<dbReference type="Pfam" id="PF12836">
    <property type="entry name" value="HHH_3"/>
    <property type="match status" value="1"/>
</dbReference>
<evidence type="ECO:0000313" key="3">
    <source>
        <dbReference type="Proteomes" id="UP000004892"/>
    </source>
</evidence>
<feature type="transmembrane region" description="Helical" evidence="1">
    <location>
        <begin position="6"/>
        <end position="24"/>
    </location>
</feature>
<dbReference type="InterPro" id="IPR010994">
    <property type="entry name" value="RuvA_2-like"/>
</dbReference>
<keyword evidence="3" id="KW-1185">Reference proteome</keyword>
<dbReference type="EMBL" id="ADMC01000005">
    <property type="protein sequence ID" value="EHP50788.1"/>
    <property type="molecule type" value="Genomic_DNA"/>
</dbReference>
<keyword evidence="1" id="KW-1133">Transmembrane helix</keyword>
<comment type="caution">
    <text evidence="2">The sequence shown here is derived from an EMBL/GenBank/DDBJ whole genome shotgun (WGS) entry which is preliminary data.</text>
</comment>
<dbReference type="SUPFAM" id="SSF47781">
    <property type="entry name" value="RuvA domain 2-like"/>
    <property type="match status" value="2"/>
</dbReference>
<dbReference type="Proteomes" id="UP000004892">
    <property type="component" value="Unassembled WGS sequence"/>
</dbReference>
<dbReference type="HOGENOM" id="CLU_1459919_0_0_10"/>
<dbReference type="GeneID" id="98068129"/>
<organism evidence="2 3">
    <name type="scientific">Odoribacter laneus YIT 12061</name>
    <dbReference type="NCBI Taxonomy" id="742817"/>
    <lineage>
        <taxon>Bacteria</taxon>
        <taxon>Pseudomonadati</taxon>
        <taxon>Bacteroidota</taxon>
        <taxon>Bacteroidia</taxon>
        <taxon>Bacteroidales</taxon>
        <taxon>Odoribacteraceae</taxon>
        <taxon>Odoribacter</taxon>
    </lineage>
</organism>
<dbReference type="Gene3D" id="1.10.150.280">
    <property type="entry name" value="AF1531-like domain"/>
    <property type="match status" value="1"/>
</dbReference>
<dbReference type="PATRIC" id="fig|742817.3.peg.510"/>
<proteinExistence type="predicted"/>
<evidence type="ECO:0008006" key="4">
    <source>
        <dbReference type="Google" id="ProtNLM"/>
    </source>
</evidence>
<sequence length="185" mass="21874">MLLYYYERKGLLILLILISCLIILPRQLRLKKQKVFVLVPPTEIPDSLYQDRPVLKADPLELNTADSSALIAIRGIGPYYASRILRYRERLGGFYAVRQLKEIKMTYFNVDSAAHLFTVNPQLIRKKDLNSMSFKEVLRHPYLDYEEVKLIFNAKNKYKKISFDTLQQRKILPAYKLKKIKPYFR</sequence>
<reference evidence="2 3" key="1">
    <citation type="submission" date="2012-01" db="EMBL/GenBank/DDBJ databases">
        <title>The Genome Sequence of Odoribacter laneus YIT 12061.</title>
        <authorList>
            <consortium name="The Broad Institute Genome Sequencing Platform"/>
            <person name="Earl A."/>
            <person name="Ward D."/>
            <person name="Feldgarden M."/>
            <person name="Gevers D."/>
            <person name="Morotomi M."/>
            <person name="Young S.K."/>
            <person name="Zeng Q."/>
            <person name="Gargeya S."/>
            <person name="Fitzgerald M."/>
            <person name="Haas B."/>
            <person name="Abouelleil A."/>
            <person name="Alvarado L."/>
            <person name="Arachchi H.M."/>
            <person name="Berlin A."/>
            <person name="Chapman S.B."/>
            <person name="Gearin G."/>
            <person name="Goldberg J."/>
            <person name="Griggs A."/>
            <person name="Gujja S."/>
            <person name="Hansen M."/>
            <person name="Heiman D."/>
            <person name="Howarth C."/>
            <person name="Larimer J."/>
            <person name="Lui A."/>
            <person name="MacDonald P.J.P."/>
            <person name="McCowen C."/>
            <person name="Montmayeur A."/>
            <person name="Murphy C."/>
            <person name="Neiman D."/>
            <person name="Pearson M."/>
            <person name="Priest M."/>
            <person name="Roberts A."/>
            <person name="Saif S."/>
            <person name="Shea T."/>
            <person name="Sisk P."/>
            <person name="Stolte C."/>
            <person name="Sykes S."/>
            <person name="Wortman J."/>
            <person name="Nusbaum C."/>
            <person name="Birren B."/>
        </authorList>
    </citation>
    <scope>NUCLEOTIDE SEQUENCE [LARGE SCALE GENOMIC DNA]</scope>
    <source>
        <strain evidence="2 3">YIT 12061</strain>
    </source>
</reference>
<gene>
    <name evidence="2" type="ORF">HMPREF9449_00477</name>
</gene>
<protein>
    <recommendedName>
        <fullName evidence="4">Competence protein ComEA helix-hairpin-helix repeat region</fullName>
    </recommendedName>
</protein>
<name>H1DDZ1_9BACT</name>
<dbReference type="RefSeq" id="WP_009135631.1">
    <property type="nucleotide sequence ID" value="NZ_JH594596.1"/>
</dbReference>
<evidence type="ECO:0000256" key="1">
    <source>
        <dbReference type="SAM" id="Phobius"/>
    </source>
</evidence>
<keyword evidence="1" id="KW-0472">Membrane</keyword>
<keyword evidence="1" id="KW-0812">Transmembrane</keyword>
<dbReference type="STRING" id="742817.HMPREF9449_00477"/>
<dbReference type="eggNOG" id="COG1555">
    <property type="taxonomic scope" value="Bacteria"/>
</dbReference>